<evidence type="ECO:0000256" key="1">
    <source>
        <dbReference type="SAM" id="MobiDB-lite"/>
    </source>
</evidence>
<dbReference type="EMBL" id="GG662749">
    <property type="protein sequence ID" value="EAR92385.2"/>
    <property type="molecule type" value="Genomic_DNA"/>
</dbReference>
<proteinExistence type="predicted"/>
<keyword evidence="3" id="KW-1185">Reference proteome</keyword>
<keyword evidence="2" id="KW-0472">Membrane</keyword>
<accession>Q236W5</accession>
<dbReference type="GeneID" id="7839304"/>
<name>Q236W5_TETTS</name>
<reference evidence="3" key="1">
    <citation type="journal article" date="2006" name="PLoS Biol.">
        <title>Macronuclear genome sequence of the ciliate Tetrahymena thermophila, a model eukaryote.</title>
        <authorList>
            <person name="Eisen J.A."/>
            <person name="Coyne R.S."/>
            <person name="Wu M."/>
            <person name="Wu D."/>
            <person name="Thiagarajan M."/>
            <person name="Wortman J.R."/>
            <person name="Badger J.H."/>
            <person name="Ren Q."/>
            <person name="Amedeo P."/>
            <person name="Jones K.M."/>
            <person name="Tallon L.J."/>
            <person name="Delcher A.L."/>
            <person name="Salzberg S.L."/>
            <person name="Silva J.C."/>
            <person name="Haas B.J."/>
            <person name="Majoros W.H."/>
            <person name="Farzad M."/>
            <person name="Carlton J.M."/>
            <person name="Smith R.K. Jr."/>
            <person name="Garg J."/>
            <person name="Pearlman R.E."/>
            <person name="Karrer K.M."/>
            <person name="Sun L."/>
            <person name="Manning G."/>
            <person name="Elde N.C."/>
            <person name="Turkewitz A.P."/>
            <person name="Asai D.J."/>
            <person name="Wilkes D.E."/>
            <person name="Wang Y."/>
            <person name="Cai H."/>
            <person name="Collins K."/>
            <person name="Stewart B.A."/>
            <person name="Lee S.R."/>
            <person name="Wilamowska K."/>
            <person name="Weinberg Z."/>
            <person name="Ruzzo W.L."/>
            <person name="Wloga D."/>
            <person name="Gaertig J."/>
            <person name="Frankel J."/>
            <person name="Tsao C.-C."/>
            <person name="Gorovsky M.A."/>
            <person name="Keeling P.J."/>
            <person name="Waller R.F."/>
            <person name="Patron N.J."/>
            <person name="Cherry J.M."/>
            <person name="Stover N.A."/>
            <person name="Krieger C.J."/>
            <person name="del Toro C."/>
            <person name="Ryder H.F."/>
            <person name="Williamson S.C."/>
            <person name="Barbeau R.A."/>
            <person name="Hamilton E.P."/>
            <person name="Orias E."/>
        </authorList>
    </citation>
    <scope>NUCLEOTIDE SEQUENCE [LARGE SCALE GENOMIC DNA]</scope>
    <source>
        <strain evidence="3">SB210</strain>
    </source>
</reference>
<dbReference type="Proteomes" id="UP000009168">
    <property type="component" value="Unassembled WGS sequence"/>
</dbReference>
<sequence>MTGKLSNWIESTEKYSILYINFEYEGKKYLGQACASSFFQAKTISPIYPYIFYYKNDYIQCGPTDGNRTSPQYHRILPQNNQNQIQVDNHQRLLKSSSSHSSSSNPSSSSNSSSSESCLGEYLWSDVKIASWLCQEKYFNVEDYMDPRDCYVNFFNGNKAFMNGLLRYPMKDVYSFPLVSYKPYAYFPKIELICLILFSYYNWILSFNSIFLYTTNCILQNMKNLQKHMLFLKIIPNPTKQEQTSQELLKLKPKINQLDQPQINAVINNQIHDIPQLQQIENPILSPNQDQQQLNSSPQINQVQRYQIERVTEQNNMYSEDNVLKRDIEILNPKTLNEIPAQTLAGVEDQLKIDNEDKQNNMYSEDNVLKRDIEIQNPKTLNEIPAQTIAGVEDQLKMDNEDNIIKPGFVNHQIQKSIF</sequence>
<dbReference type="AlphaFoldDB" id="Q236W5"/>
<dbReference type="OrthoDB" id="324564at2759"/>
<dbReference type="RefSeq" id="XP_001012630.2">
    <property type="nucleotide sequence ID" value="XM_001012630.2"/>
</dbReference>
<organism evidence="2 3">
    <name type="scientific">Tetrahymena thermophila (strain SB210)</name>
    <dbReference type="NCBI Taxonomy" id="312017"/>
    <lineage>
        <taxon>Eukaryota</taxon>
        <taxon>Sar</taxon>
        <taxon>Alveolata</taxon>
        <taxon>Ciliophora</taxon>
        <taxon>Intramacronucleata</taxon>
        <taxon>Oligohymenophorea</taxon>
        <taxon>Hymenostomatida</taxon>
        <taxon>Tetrahymenina</taxon>
        <taxon>Tetrahymenidae</taxon>
        <taxon>Tetrahymena</taxon>
    </lineage>
</organism>
<protein>
    <submittedName>
        <fullName evidence="2">Transmembrane protein, putative</fullName>
    </submittedName>
</protein>
<gene>
    <name evidence="2" type="ORF">TTHERM_00083840</name>
</gene>
<evidence type="ECO:0000313" key="3">
    <source>
        <dbReference type="Proteomes" id="UP000009168"/>
    </source>
</evidence>
<dbReference type="HOGENOM" id="CLU_033302_1_0_1"/>
<dbReference type="InParanoid" id="Q236W5"/>
<dbReference type="KEGG" id="tet:TTHERM_00083840"/>
<feature type="region of interest" description="Disordered" evidence="1">
    <location>
        <begin position="96"/>
        <end position="116"/>
    </location>
</feature>
<keyword evidence="2" id="KW-0812">Transmembrane</keyword>
<evidence type="ECO:0000313" key="2">
    <source>
        <dbReference type="EMBL" id="EAR92385.2"/>
    </source>
</evidence>